<keyword evidence="5" id="KW-1185">Reference proteome</keyword>
<keyword evidence="2" id="KW-0560">Oxidoreductase</keyword>
<proteinExistence type="inferred from homology"/>
<dbReference type="Pfam" id="PF00106">
    <property type="entry name" value="adh_short"/>
    <property type="match status" value="1"/>
</dbReference>
<dbReference type="Proteomes" id="UP000004881">
    <property type="component" value="Unassembled WGS sequence"/>
</dbReference>
<feature type="region of interest" description="Disordered" evidence="3">
    <location>
        <begin position="1"/>
        <end position="31"/>
    </location>
</feature>
<dbReference type="PANTHER" id="PTHR24320:SF148">
    <property type="entry name" value="NAD(P)-BINDING ROSSMANN-FOLD SUPERFAMILY PROTEIN"/>
    <property type="match status" value="1"/>
</dbReference>
<evidence type="ECO:0000313" key="4">
    <source>
        <dbReference type="EMBL" id="GAB43300.1"/>
    </source>
</evidence>
<evidence type="ECO:0000256" key="3">
    <source>
        <dbReference type="SAM" id="MobiDB-lite"/>
    </source>
</evidence>
<comment type="similarity">
    <text evidence="1">Belongs to the short-chain dehydrogenases/reductases (SDR) family.</text>
</comment>
<dbReference type="PRINTS" id="PR00081">
    <property type="entry name" value="GDHRDH"/>
</dbReference>
<dbReference type="EMBL" id="BAFD01000039">
    <property type="protein sequence ID" value="GAB43300.1"/>
    <property type="molecule type" value="Genomic_DNA"/>
</dbReference>
<dbReference type="InterPro" id="IPR036291">
    <property type="entry name" value="NAD(P)-bd_dom_sf"/>
</dbReference>
<dbReference type="SUPFAM" id="SSF51735">
    <property type="entry name" value="NAD(P)-binding Rossmann-fold domains"/>
    <property type="match status" value="1"/>
</dbReference>
<evidence type="ECO:0000256" key="2">
    <source>
        <dbReference type="ARBA" id="ARBA00023002"/>
    </source>
</evidence>
<dbReference type="InterPro" id="IPR002347">
    <property type="entry name" value="SDR_fam"/>
</dbReference>
<organism evidence="4 5">
    <name type="scientific">Gordonia terrae NBRC 100016</name>
    <dbReference type="NCBI Taxonomy" id="1089454"/>
    <lineage>
        <taxon>Bacteria</taxon>
        <taxon>Bacillati</taxon>
        <taxon>Actinomycetota</taxon>
        <taxon>Actinomycetes</taxon>
        <taxon>Mycobacteriales</taxon>
        <taxon>Gordoniaceae</taxon>
        <taxon>Gordonia</taxon>
    </lineage>
</organism>
<comment type="caution">
    <text evidence="4">The sequence shown here is derived from an EMBL/GenBank/DDBJ whole genome shotgun (WGS) entry which is preliminary data.</text>
</comment>
<sequence length="316" mass="33223">MSGEGGTASPSVTRPGDPMGTVAPMPSSSKSLSDLAGRRVVVTGATNGIGMATAAALARAGVRVVLAVRDTELGARRAREFGGECEVLRLDLADLASVRAFVAELDGPVDVLVNNVGMFPHQRRTTPDGFELGIGTNFLGPFALTNLLLPRIRRQVVSVGSEGHRHARIDPADLDHRHTRWSAPRAYAASKLAVMLWGLELDRRLRAVGSPVTSMLTDPGWAASNISNKPGLGVLHRAAQGLAGVLGNDLTAGAAPTLHCLTEPIPPGSYVGVDGLWGLRGRPVLSGRARIACDYELAGSLWSKAENRTGTRWPLG</sequence>
<dbReference type="PANTHER" id="PTHR24320">
    <property type="entry name" value="RETINOL DEHYDROGENASE"/>
    <property type="match status" value="1"/>
</dbReference>
<evidence type="ECO:0000256" key="1">
    <source>
        <dbReference type="ARBA" id="ARBA00006484"/>
    </source>
</evidence>
<reference evidence="4 5" key="1">
    <citation type="submission" date="2012-02" db="EMBL/GenBank/DDBJ databases">
        <title>Whole genome shotgun sequence of Gordonia terrae NBRC 100016.</title>
        <authorList>
            <person name="Takarada H."/>
            <person name="Hosoyama A."/>
            <person name="Tsuchikane K."/>
            <person name="Katsumata H."/>
            <person name="Yamazaki S."/>
            <person name="Fujita N."/>
        </authorList>
    </citation>
    <scope>NUCLEOTIDE SEQUENCE [LARGE SCALE GENOMIC DNA]</scope>
    <source>
        <strain evidence="4 5">NBRC 100016</strain>
    </source>
</reference>
<accession>A0ABQ0HBQ6</accession>
<dbReference type="Gene3D" id="3.40.50.720">
    <property type="entry name" value="NAD(P)-binding Rossmann-like Domain"/>
    <property type="match status" value="1"/>
</dbReference>
<protein>
    <submittedName>
        <fullName evidence="4">Oxidoreductase</fullName>
    </submittedName>
</protein>
<name>A0ABQ0HBQ6_9ACTN</name>
<gene>
    <name evidence="4" type="ORF">GOTRE_039_01400</name>
</gene>
<evidence type="ECO:0000313" key="5">
    <source>
        <dbReference type="Proteomes" id="UP000004881"/>
    </source>
</evidence>